<dbReference type="GO" id="GO:0046872">
    <property type="term" value="F:metal ion binding"/>
    <property type="evidence" value="ECO:0007669"/>
    <property type="project" value="UniProtKB-KW"/>
</dbReference>
<dbReference type="InterPro" id="IPR016718">
    <property type="entry name" value="rRNA_m1G-MeTrfase_A_prd"/>
</dbReference>
<keyword evidence="5" id="KW-0489">Methyltransferase</keyword>
<evidence type="ECO:0000256" key="2">
    <source>
        <dbReference type="PIRSR" id="PIRSR018249-2"/>
    </source>
</evidence>
<dbReference type="Pfam" id="PF13649">
    <property type="entry name" value="Methyltransf_25"/>
    <property type="match status" value="1"/>
</dbReference>
<dbReference type="Proteomes" id="UP000259273">
    <property type="component" value="Unassembled WGS sequence"/>
</dbReference>
<feature type="binding site" evidence="2">
    <location>
        <position position="192"/>
    </location>
    <ligand>
        <name>S-adenosyl-L-methionine</name>
        <dbReference type="ChEBI" id="CHEBI:59789"/>
    </ligand>
</feature>
<dbReference type="GO" id="GO:0032259">
    <property type="term" value="P:methylation"/>
    <property type="evidence" value="ECO:0007669"/>
    <property type="project" value="UniProtKB-KW"/>
</dbReference>
<reference evidence="5 6" key="1">
    <citation type="journal article" date="2018" name="Nat. Biotechnol.">
        <title>A standardized bacterial taxonomy based on genome phylogeny substantially revises the tree of life.</title>
        <authorList>
            <person name="Parks D.H."/>
            <person name="Chuvochina M."/>
            <person name="Waite D.W."/>
            <person name="Rinke C."/>
            <person name="Skarshewski A."/>
            <person name="Chaumeil P.A."/>
            <person name="Hugenholtz P."/>
        </authorList>
    </citation>
    <scope>NUCLEOTIDE SEQUENCE [LARGE SCALE GENOMIC DNA]</scope>
    <source>
        <strain evidence="5">UBA9158</strain>
    </source>
</reference>
<dbReference type="GO" id="GO:0008168">
    <property type="term" value="F:methyltransferase activity"/>
    <property type="evidence" value="ECO:0007669"/>
    <property type="project" value="UniProtKB-KW"/>
</dbReference>
<evidence type="ECO:0000259" key="3">
    <source>
        <dbReference type="Pfam" id="PF13649"/>
    </source>
</evidence>
<dbReference type="Gene3D" id="3.40.50.150">
    <property type="entry name" value="Vaccinia Virus protein VP39"/>
    <property type="match status" value="1"/>
</dbReference>
<dbReference type="STRING" id="1121937.GCA_000423125_02555"/>
<evidence type="ECO:0000313" key="5">
    <source>
        <dbReference type="EMBL" id="HAN29160.1"/>
    </source>
</evidence>
<feature type="binding site" evidence="2">
    <location>
        <begin position="102"/>
        <end position="103"/>
    </location>
    <ligand>
        <name>S-adenosyl-L-methionine</name>
        <dbReference type="ChEBI" id="CHEBI:59789"/>
    </ligand>
</feature>
<dbReference type="Pfam" id="PF21302">
    <property type="entry name" value="Zn_ribbon_RlmA"/>
    <property type="match status" value="1"/>
</dbReference>
<organism evidence="5 6">
    <name type="scientific">Haliea salexigens</name>
    <dbReference type="NCBI Taxonomy" id="287487"/>
    <lineage>
        <taxon>Bacteria</taxon>
        <taxon>Pseudomonadati</taxon>
        <taxon>Pseudomonadota</taxon>
        <taxon>Gammaproteobacteria</taxon>
        <taxon>Cellvibrionales</taxon>
        <taxon>Halieaceae</taxon>
        <taxon>Haliea</taxon>
    </lineage>
</organism>
<keyword evidence="5" id="KW-0808">Transferase</keyword>
<evidence type="ECO:0000256" key="1">
    <source>
        <dbReference type="PIRSR" id="PIRSR018249-1"/>
    </source>
</evidence>
<proteinExistence type="predicted"/>
<gene>
    <name evidence="5" type="ORF">DCP75_15860</name>
</gene>
<evidence type="ECO:0000313" key="6">
    <source>
        <dbReference type="Proteomes" id="UP000259273"/>
    </source>
</evidence>
<feature type="domain" description="23S rRNA (guanine(745)-N(1))-methyltransferase N-terminal" evidence="4">
    <location>
        <begin position="9"/>
        <end position="51"/>
    </location>
</feature>
<dbReference type="EMBL" id="DMND01000211">
    <property type="protein sequence ID" value="HAN29160.1"/>
    <property type="molecule type" value="Genomic_DNA"/>
</dbReference>
<evidence type="ECO:0000259" key="4">
    <source>
        <dbReference type="Pfam" id="PF21302"/>
    </source>
</evidence>
<accession>A0A3C1KR19</accession>
<protein>
    <submittedName>
        <fullName evidence="5">rRNA (Guanine-N1)-methyltransferase</fullName>
    </submittedName>
</protein>
<dbReference type="InterPro" id="IPR029063">
    <property type="entry name" value="SAM-dependent_MTases_sf"/>
</dbReference>
<feature type="binding site" evidence="1">
    <location>
        <position position="30"/>
    </location>
    <ligand>
        <name>Zn(2+)</name>
        <dbReference type="ChEBI" id="CHEBI:29105"/>
    </ligand>
</feature>
<feature type="binding site" evidence="1">
    <location>
        <position position="26"/>
    </location>
    <ligand>
        <name>Zn(2+)</name>
        <dbReference type="ChEBI" id="CHEBI:29105"/>
    </ligand>
</feature>
<keyword evidence="1" id="KW-0479">Metal-binding</keyword>
<keyword evidence="1" id="KW-0862">Zinc</keyword>
<name>A0A3C1KR19_9GAMM</name>
<dbReference type="InterPro" id="IPR041698">
    <property type="entry name" value="Methyltransf_25"/>
</dbReference>
<feature type="domain" description="Methyltransferase" evidence="3">
    <location>
        <begin position="96"/>
        <end position="181"/>
    </location>
</feature>
<dbReference type="InterPro" id="IPR048647">
    <property type="entry name" value="RlmA_N"/>
</dbReference>
<keyword evidence="2" id="KW-0949">S-adenosyl-L-methionine</keyword>
<comment type="caution">
    <text evidence="5">The sequence shown here is derived from an EMBL/GenBank/DDBJ whole genome shotgun (WGS) entry which is preliminary data.</text>
</comment>
<sequence length="279" mass="30006">MITPFNDLICPLDSLPLTASHASWRCPSGHSFDIARRGYVNLLAVQNKRSRDPGDSQAMVAARSRFLNAGHYQPLAAAVAHQVLESASTTAPLSCIDAGCGEGYYLRELARAAGRAQPLTLGGVDISKWAVQEAARQDKRMAWMVASNAGLPVATSSVDRLLCLFGFPVYAEFARVLKPAGELVIAEAGPAHLQALREVIYPALKPSPVARRVIPEGFSLQAEETVQFDVALEGGEAIADLLAMTPHMHRASPEGRAAALALTALRLRVDVHLLRLVRE</sequence>
<dbReference type="PIRSF" id="PIRSF018249">
    <property type="entry name" value="MyrA_prd"/>
    <property type="match status" value="1"/>
</dbReference>
<dbReference type="AlphaFoldDB" id="A0A3C1KR19"/>
<dbReference type="SUPFAM" id="SSF53335">
    <property type="entry name" value="S-adenosyl-L-methionine-dependent methyltransferases"/>
    <property type="match status" value="1"/>
</dbReference>
<feature type="binding site" evidence="2">
    <location>
        <position position="72"/>
    </location>
    <ligand>
        <name>S-adenosyl-L-methionine</name>
        <dbReference type="ChEBI" id="CHEBI:59789"/>
    </ligand>
</feature>